<feature type="transmembrane region" description="Helical" evidence="1">
    <location>
        <begin position="63"/>
        <end position="81"/>
    </location>
</feature>
<keyword evidence="1" id="KW-0472">Membrane</keyword>
<accession>A0A2W0C862</accession>
<reference evidence="2 3" key="1">
    <citation type="submission" date="2018-01" db="EMBL/GenBank/DDBJ databases">
        <title>Genome sequence of the PGP bacterium Paenibacillus illinoisensis E3.</title>
        <authorList>
            <person name="Rolli E."/>
            <person name="Marasco R."/>
            <person name="Bessem C."/>
            <person name="Michoud G."/>
            <person name="Gaiarsa S."/>
            <person name="Borin S."/>
            <person name="Daffonchio D."/>
        </authorList>
    </citation>
    <scope>NUCLEOTIDE SEQUENCE [LARGE SCALE GENOMIC DNA]</scope>
    <source>
        <strain evidence="2 3">E3</strain>
    </source>
</reference>
<keyword evidence="1" id="KW-0812">Transmembrane</keyword>
<evidence type="ECO:0000313" key="3">
    <source>
        <dbReference type="Proteomes" id="UP000247459"/>
    </source>
</evidence>
<name>A0A2W0C862_9BACL</name>
<evidence type="ECO:0000313" key="2">
    <source>
        <dbReference type="EMBL" id="PYY28194.1"/>
    </source>
</evidence>
<dbReference type="AlphaFoldDB" id="A0A2W0C862"/>
<dbReference type="Proteomes" id="UP000247459">
    <property type="component" value="Unassembled WGS sequence"/>
</dbReference>
<dbReference type="OrthoDB" id="9875805at2"/>
<dbReference type="RefSeq" id="WP_110759721.1">
    <property type="nucleotide sequence ID" value="NZ_PRLG01000020.1"/>
</dbReference>
<gene>
    <name evidence="2" type="ORF">PIL02S_03340</name>
</gene>
<sequence>MMEFLSILFFAINMFTIFEGPVFSETAKKAKLLEITEEERKRTGDSSKNSAIDDFAKDGCVQLMMALCLTALEATYLIVAIGYDPLKIPTLLAILFFISSIIASSLKKKVKNMSDSELAIEKAKAQSNKNVTFSSVTKAVIWGTYFGYMIYVLVF</sequence>
<protein>
    <submittedName>
        <fullName evidence="2">Uncharacterized protein</fullName>
    </submittedName>
</protein>
<proteinExistence type="predicted"/>
<evidence type="ECO:0000256" key="1">
    <source>
        <dbReference type="SAM" id="Phobius"/>
    </source>
</evidence>
<keyword evidence="1" id="KW-1133">Transmembrane helix</keyword>
<dbReference type="EMBL" id="PRLG01000020">
    <property type="protein sequence ID" value="PYY28194.1"/>
    <property type="molecule type" value="Genomic_DNA"/>
</dbReference>
<feature type="transmembrane region" description="Helical" evidence="1">
    <location>
        <begin position="88"/>
        <end position="106"/>
    </location>
</feature>
<comment type="caution">
    <text evidence="2">The sequence shown here is derived from an EMBL/GenBank/DDBJ whole genome shotgun (WGS) entry which is preliminary data.</text>
</comment>
<feature type="transmembrane region" description="Helical" evidence="1">
    <location>
        <begin position="136"/>
        <end position="154"/>
    </location>
</feature>
<organism evidence="2 3">
    <name type="scientific">Paenibacillus illinoisensis</name>
    <dbReference type="NCBI Taxonomy" id="59845"/>
    <lineage>
        <taxon>Bacteria</taxon>
        <taxon>Bacillati</taxon>
        <taxon>Bacillota</taxon>
        <taxon>Bacilli</taxon>
        <taxon>Bacillales</taxon>
        <taxon>Paenibacillaceae</taxon>
        <taxon>Paenibacillus</taxon>
    </lineage>
</organism>